<evidence type="ECO:0000313" key="9">
    <source>
        <dbReference type="Proteomes" id="UP000410492"/>
    </source>
</evidence>
<dbReference type="SUPFAM" id="SSF52540">
    <property type="entry name" value="P-loop containing nucleoside triphosphate hydrolases"/>
    <property type="match status" value="1"/>
</dbReference>
<evidence type="ECO:0000256" key="5">
    <source>
        <dbReference type="ARBA" id="ARBA00023004"/>
    </source>
</evidence>
<dbReference type="GO" id="GO:0051539">
    <property type="term" value="F:4 iron, 4 sulfur cluster binding"/>
    <property type="evidence" value="ECO:0007669"/>
    <property type="project" value="UniProtKB-KW"/>
</dbReference>
<dbReference type="PANTHER" id="PTHR23264:SF35">
    <property type="entry name" value="CYTOSOLIC FE-S CLUSTER ASSEMBLY FACTOR NUBP1"/>
    <property type="match status" value="1"/>
</dbReference>
<evidence type="ECO:0000256" key="3">
    <source>
        <dbReference type="ARBA" id="ARBA00022741"/>
    </source>
</evidence>
<dbReference type="InterPro" id="IPR033756">
    <property type="entry name" value="YlxH/NBP35"/>
</dbReference>
<evidence type="ECO:0000313" key="8">
    <source>
        <dbReference type="EMBL" id="VEN37151.1"/>
    </source>
</evidence>
<dbReference type="InterPro" id="IPR027417">
    <property type="entry name" value="P-loop_NTPase"/>
</dbReference>
<dbReference type="PANTHER" id="PTHR23264">
    <property type="entry name" value="NUCLEOTIDE-BINDING PROTEIN NBP35 YEAST -RELATED"/>
    <property type="match status" value="1"/>
</dbReference>
<dbReference type="InterPro" id="IPR019591">
    <property type="entry name" value="Mrp/NBP35_ATP-bd"/>
</dbReference>
<keyword evidence="2" id="KW-0479">Metal-binding</keyword>
<feature type="non-terminal residue" evidence="8">
    <location>
        <position position="95"/>
    </location>
</feature>
<name>A0A653BNF8_CALMS</name>
<evidence type="ECO:0000256" key="2">
    <source>
        <dbReference type="ARBA" id="ARBA00022723"/>
    </source>
</evidence>
<dbReference type="Gene3D" id="3.40.50.300">
    <property type="entry name" value="P-loop containing nucleotide triphosphate hydrolases"/>
    <property type="match status" value="1"/>
</dbReference>
<feature type="region of interest" description="Disordered" evidence="7">
    <location>
        <begin position="1"/>
        <end position="29"/>
    </location>
</feature>
<dbReference type="GO" id="GO:0005829">
    <property type="term" value="C:cytosol"/>
    <property type="evidence" value="ECO:0007669"/>
    <property type="project" value="TreeGrafter"/>
</dbReference>
<evidence type="ECO:0000256" key="6">
    <source>
        <dbReference type="ARBA" id="ARBA00023014"/>
    </source>
</evidence>
<organism evidence="8 9">
    <name type="scientific">Callosobruchus maculatus</name>
    <name type="common">Southern cowpea weevil</name>
    <name type="synonym">Pulse bruchid</name>
    <dbReference type="NCBI Taxonomy" id="64391"/>
    <lineage>
        <taxon>Eukaryota</taxon>
        <taxon>Metazoa</taxon>
        <taxon>Ecdysozoa</taxon>
        <taxon>Arthropoda</taxon>
        <taxon>Hexapoda</taxon>
        <taxon>Insecta</taxon>
        <taxon>Pterygota</taxon>
        <taxon>Neoptera</taxon>
        <taxon>Endopterygota</taxon>
        <taxon>Coleoptera</taxon>
        <taxon>Polyphaga</taxon>
        <taxon>Cucujiformia</taxon>
        <taxon>Chrysomeloidea</taxon>
        <taxon>Chrysomelidae</taxon>
        <taxon>Bruchinae</taxon>
        <taxon>Bruchini</taxon>
        <taxon>Callosobruchus</taxon>
    </lineage>
</organism>
<dbReference type="EMBL" id="CAACVG010003076">
    <property type="protein sequence ID" value="VEN37151.1"/>
    <property type="molecule type" value="Genomic_DNA"/>
</dbReference>
<dbReference type="Proteomes" id="UP000410492">
    <property type="component" value="Unassembled WGS sequence"/>
</dbReference>
<keyword evidence="9" id="KW-1185">Reference proteome</keyword>
<keyword evidence="5" id="KW-0408">Iron</keyword>
<reference evidence="8 9" key="1">
    <citation type="submission" date="2019-01" db="EMBL/GenBank/DDBJ databases">
        <authorList>
            <person name="Sayadi A."/>
        </authorList>
    </citation>
    <scope>NUCLEOTIDE SEQUENCE [LARGE SCALE GENOMIC DNA]</scope>
</reference>
<evidence type="ECO:0000256" key="7">
    <source>
        <dbReference type="SAM" id="MobiDB-lite"/>
    </source>
</evidence>
<proteinExistence type="predicted"/>
<sequence length="95" mass="9543">MSTDVERPGNAPEHCPGVGSDSAGKAAPCSGCPNQQICASGPKGPDPAIGLIKERLADVKHKILVLSGKGGVGKSTVTSLLSRALAHGKSDRNVS</sequence>
<keyword evidence="4" id="KW-0067">ATP-binding</keyword>
<keyword evidence="6" id="KW-0411">Iron-sulfur</keyword>
<dbReference type="GO" id="GO:0016226">
    <property type="term" value="P:iron-sulfur cluster assembly"/>
    <property type="evidence" value="ECO:0007669"/>
    <property type="project" value="InterPro"/>
</dbReference>
<dbReference type="GO" id="GO:0140663">
    <property type="term" value="F:ATP-dependent FeS chaperone activity"/>
    <property type="evidence" value="ECO:0007669"/>
    <property type="project" value="InterPro"/>
</dbReference>
<keyword evidence="1" id="KW-0004">4Fe-4S</keyword>
<evidence type="ECO:0008006" key="10">
    <source>
        <dbReference type="Google" id="ProtNLM"/>
    </source>
</evidence>
<dbReference type="OrthoDB" id="1741334at2759"/>
<gene>
    <name evidence="8" type="ORF">CALMAC_LOCUS2501</name>
</gene>
<keyword evidence="3" id="KW-0547">Nucleotide-binding</keyword>
<dbReference type="Pfam" id="PF10609">
    <property type="entry name" value="ParA"/>
    <property type="match status" value="1"/>
</dbReference>
<dbReference type="GO" id="GO:0005524">
    <property type="term" value="F:ATP binding"/>
    <property type="evidence" value="ECO:0007669"/>
    <property type="project" value="UniProtKB-KW"/>
</dbReference>
<accession>A0A653BNF8</accession>
<evidence type="ECO:0000256" key="1">
    <source>
        <dbReference type="ARBA" id="ARBA00022485"/>
    </source>
</evidence>
<dbReference type="GO" id="GO:0046872">
    <property type="term" value="F:metal ion binding"/>
    <property type="evidence" value="ECO:0007669"/>
    <property type="project" value="UniProtKB-KW"/>
</dbReference>
<evidence type="ECO:0000256" key="4">
    <source>
        <dbReference type="ARBA" id="ARBA00022840"/>
    </source>
</evidence>
<dbReference type="AlphaFoldDB" id="A0A653BNF8"/>
<protein>
    <recommendedName>
        <fullName evidence="10">Anion-transporting ATPase-like domain-containing protein</fullName>
    </recommendedName>
</protein>